<dbReference type="GO" id="GO:0030246">
    <property type="term" value="F:carbohydrate binding"/>
    <property type="evidence" value="ECO:0007669"/>
    <property type="project" value="InterPro"/>
</dbReference>
<dbReference type="InterPro" id="IPR037171">
    <property type="entry name" value="NagB/RpiA_transferase-like"/>
</dbReference>
<dbReference type="EMBL" id="SUNI01000008">
    <property type="protein sequence ID" value="TJZ91697.1"/>
    <property type="molecule type" value="Genomic_DNA"/>
</dbReference>
<protein>
    <submittedName>
        <fullName evidence="6">Sugar-binding transcriptional regulator</fullName>
    </submittedName>
</protein>
<dbReference type="PANTHER" id="PTHR34294">
    <property type="entry name" value="TRANSCRIPTIONAL REGULATOR-RELATED"/>
    <property type="match status" value="1"/>
</dbReference>
<evidence type="ECO:0000313" key="7">
    <source>
        <dbReference type="Proteomes" id="UP000309747"/>
    </source>
</evidence>
<comment type="similarity">
    <text evidence="1">Belongs to the SorC transcriptional regulatory family.</text>
</comment>
<dbReference type="SUPFAM" id="SSF100950">
    <property type="entry name" value="NagB/RpiA/CoA transferase-like"/>
    <property type="match status" value="1"/>
</dbReference>
<keyword evidence="7" id="KW-1185">Reference proteome</keyword>
<reference evidence="6 7" key="1">
    <citation type="submission" date="2019-04" db="EMBL/GenBank/DDBJ databases">
        <authorList>
            <person name="Li J."/>
        </authorList>
    </citation>
    <scope>NUCLEOTIDE SEQUENCE [LARGE SCALE GENOMIC DNA]</scope>
    <source>
        <strain evidence="6 7">KCTC 42687</strain>
    </source>
</reference>
<dbReference type="PANTHER" id="PTHR34294:SF1">
    <property type="entry name" value="TRANSCRIPTIONAL REGULATOR LSRR"/>
    <property type="match status" value="1"/>
</dbReference>
<keyword evidence="4" id="KW-0804">Transcription</keyword>
<evidence type="ECO:0000256" key="3">
    <source>
        <dbReference type="ARBA" id="ARBA00023125"/>
    </source>
</evidence>
<keyword evidence="3" id="KW-0238">DNA-binding</keyword>
<dbReference type="Proteomes" id="UP000309747">
    <property type="component" value="Unassembled WGS sequence"/>
</dbReference>
<dbReference type="InterPro" id="IPR007324">
    <property type="entry name" value="Sugar-bd_dom_put"/>
</dbReference>
<dbReference type="Gene3D" id="3.40.50.1360">
    <property type="match status" value="1"/>
</dbReference>
<dbReference type="OrthoDB" id="7065657at2"/>
<dbReference type="InterPro" id="IPR036388">
    <property type="entry name" value="WH-like_DNA-bd_sf"/>
</dbReference>
<organism evidence="6 7">
    <name type="scientific">Paracoccus gahaiensis</name>
    <dbReference type="NCBI Taxonomy" id="1706839"/>
    <lineage>
        <taxon>Bacteria</taxon>
        <taxon>Pseudomonadati</taxon>
        <taxon>Pseudomonadota</taxon>
        <taxon>Alphaproteobacteria</taxon>
        <taxon>Rhodobacterales</taxon>
        <taxon>Paracoccaceae</taxon>
        <taxon>Paracoccus</taxon>
    </lineage>
</organism>
<dbReference type="RefSeq" id="WP_136886047.1">
    <property type="nucleotide sequence ID" value="NZ_SUNI01000008.1"/>
</dbReference>
<dbReference type="Gene3D" id="1.10.10.10">
    <property type="entry name" value="Winged helix-like DNA-binding domain superfamily/Winged helix DNA-binding domain"/>
    <property type="match status" value="1"/>
</dbReference>
<feature type="domain" description="Sugar-binding" evidence="5">
    <location>
        <begin position="63"/>
        <end position="315"/>
    </location>
</feature>
<name>A0A4U0R9M3_9RHOB</name>
<evidence type="ECO:0000256" key="1">
    <source>
        <dbReference type="ARBA" id="ARBA00010466"/>
    </source>
</evidence>
<dbReference type="InterPro" id="IPR051054">
    <property type="entry name" value="SorC_transcr_regulators"/>
</dbReference>
<dbReference type="AlphaFoldDB" id="A0A4U0R9M3"/>
<keyword evidence="2" id="KW-0805">Transcription regulation</keyword>
<evidence type="ECO:0000256" key="2">
    <source>
        <dbReference type="ARBA" id="ARBA00023015"/>
    </source>
</evidence>
<comment type="caution">
    <text evidence="6">The sequence shown here is derived from an EMBL/GenBank/DDBJ whole genome shotgun (WGS) entry which is preliminary data.</text>
</comment>
<sequence>MSRRGPVDPEQSLAIRAAWLHYAGGLTQAAVAKRLGLPSVKAHRLIARAVAEGVVKVSIDGEIVECAMLEDQLCARFGLQSCEVAPDLGEEGLPLRALGLAGAAFLRREIERGDHKVIGLGHGRTLAAAVAQLPRFDASATRFVSLLGGLTRHYAANPHDVMHSLAEKTGAQAFVLPVPFFANSEGDRAVLLSQPGVRDIFDLSNSATLKFVGMGTADAGAQLVASGMIERREIAEIAAAGGLGEMMGHFFDAAGQVLHTTLSARTLSVDLDRGNDHRIVVIAGGPQKLEAIQAVLKSGRLSGLITDEVTARGLIDPLSR</sequence>
<dbReference type="GO" id="GO:0003677">
    <property type="term" value="F:DNA binding"/>
    <property type="evidence" value="ECO:0007669"/>
    <property type="project" value="UniProtKB-KW"/>
</dbReference>
<evidence type="ECO:0000256" key="4">
    <source>
        <dbReference type="ARBA" id="ARBA00023163"/>
    </source>
</evidence>
<evidence type="ECO:0000259" key="5">
    <source>
        <dbReference type="Pfam" id="PF04198"/>
    </source>
</evidence>
<accession>A0A4U0R9M3</accession>
<proteinExistence type="inferred from homology"/>
<dbReference type="Pfam" id="PF04198">
    <property type="entry name" value="Sugar-bind"/>
    <property type="match status" value="1"/>
</dbReference>
<evidence type="ECO:0000313" key="6">
    <source>
        <dbReference type="EMBL" id="TJZ91697.1"/>
    </source>
</evidence>
<gene>
    <name evidence="6" type="ORF">FA743_10400</name>
</gene>